<dbReference type="InterPro" id="IPR029063">
    <property type="entry name" value="SAM-dependent_MTases_sf"/>
</dbReference>
<protein>
    <submittedName>
        <fullName evidence="2">Class I SAM-dependent methyltransferase</fullName>
    </submittedName>
</protein>
<dbReference type="SUPFAM" id="SSF53335">
    <property type="entry name" value="S-adenosyl-L-methionine-dependent methyltransferases"/>
    <property type="match status" value="1"/>
</dbReference>
<evidence type="ECO:0000313" key="3">
    <source>
        <dbReference type="Proteomes" id="UP000285575"/>
    </source>
</evidence>
<name>A0A437RHF0_9BURK</name>
<dbReference type="GO" id="GO:0008757">
    <property type="term" value="F:S-adenosylmethionine-dependent methyltransferase activity"/>
    <property type="evidence" value="ECO:0007669"/>
    <property type="project" value="InterPro"/>
</dbReference>
<evidence type="ECO:0000259" key="1">
    <source>
        <dbReference type="Pfam" id="PF08241"/>
    </source>
</evidence>
<evidence type="ECO:0000313" key="2">
    <source>
        <dbReference type="EMBL" id="RVU46168.1"/>
    </source>
</evidence>
<accession>A0A437RHF0</accession>
<dbReference type="GO" id="GO:0032259">
    <property type="term" value="P:methylation"/>
    <property type="evidence" value="ECO:0007669"/>
    <property type="project" value="UniProtKB-KW"/>
</dbReference>
<sequence length="193" mass="21883">MTTRHLDLGCGPIPRNPYGRDELCGVDLSGDDSGPIRRANLATQPIPFESNSFDSASAYDFLEHIPRVLPTADGQGTRFPFIELMNEVWRVLKPGGLLYAITPVFPSAAAFMDPTHVNIMTKDTHTYFTRPQRLAAMYGFNGDFEVRRVQLTKPDSQRAFIPPPQGWWERVRLAHRIRRGACGHLIWEFEAKK</sequence>
<keyword evidence="2" id="KW-0489">Methyltransferase</keyword>
<keyword evidence="3" id="KW-1185">Reference proteome</keyword>
<dbReference type="Pfam" id="PF08241">
    <property type="entry name" value="Methyltransf_11"/>
    <property type="match status" value="1"/>
</dbReference>
<reference evidence="2 3" key="1">
    <citation type="submission" date="2019-01" db="EMBL/GenBank/DDBJ databases">
        <authorList>
            <person name="Chen W.-M."/>
        </authorList>
    </citation>
    <scope>NUCLEOTIDE SEQUENCE [LARGE SCALE GENOMIC DNA]</scope>
    <source>
        <strain evidence="2 3">KYPY4</strain>
    </source>
</reference>
<dbReference type="AlphaFoldDB" id="A0A437RHF0"/>
<dbReference type="Gene3D" id="3.40.50.150">
    <property type="entry name" value="Vaccinia Virus protein VP39"/>
    <property type="match status" value="1"/>
</dbReference>
<organism evidence="2 3">
    <name type="scientific">Rubrivivax rivuli</name>
    <dbReference type="NCBI Taxonomy" id="1862385"/>
    <lineage>
        <taxon>Bacteria</taxon>
        <taxon>Pseudomonadati</taxon>
        <taxon>Pseudomonadota</taxon>
        <taxon>Betaproteobacteria</taxon>
        <taxon>Burkholderiales</taxon>
        <taxon>Sphaerotilaceae</taxon>
        <taxon>Rubrivivax</taxon>
    </lineage>
</organism>
<gene>
    <name evidence="2" type="ORF">EOE66_09920</name>
</gene>
<dbReference type="EMBL" id="SACR01000003">
    <property type="protein sequence ID" value="RVU46168.1"/>
    <property type="molecule type" value="Genomic_DNA"/>
</dbReference>
<keyword evidence="2" id="KW-0808">Transferase</keyword>
<proteinExistence type="predicted"/>
<dbReference type="OrthoDB" id="9798249at2"/>
<feature type="domain" description="Methyltransferase type 11" evidence="1">
    <location>
        <begin position="39"/>
        <end position="99"/>
    </location>
</feature>
<dbReference type="Proteomes" id="UP000285575">
    <property type="component" value="Unassembled WGS sequence"/>
</dbReference>
<dbReference type="InterPro" id="IPR013216">
    <property type="entry name" value="Methyltransf_11"/>
</dbReference>
<dbReference type="RefSeq" id="WP_128228534.1">
    <property type="nucleotide sequence ID" value="NZ_SACR01000003.1"/>
</dbReference>
<comment type="caution">
    <text evidence="2">The sequence shown here is derived from an EMBL/GenBank/DDBJ whole genome shotgun (WGS) entry which is preliminary data.</text>
</comment>